<dbReference type="InterPro" id="IPR048846">
    <property type="entry name" value="PaaX-like_central"/>
</dbReference>
<dbReference type="Pfam" id="PF20803">
    <property type="entry name" value="PaaX_M"/>
    <property type="match status" value="1"/>
</dbReference>
<dbReference type="Gene3D" id="1.10.10.10">
    <property type="entry name" value="Winged helix-like DNA-binding domain superfamily/Winged helix DNA-binding domain"/>
    <property type="match status" value="1"/>
</dbReference>
<evidence type="ECO:0000313" key="5">
    <source>
        <dbReference type="EMBL" id="MEK6464287.1"/>
    </source>
</evidence>
<dbReference type="EMBL" id="JBBPIX010000004">
    <property type="protein sequence ID" value="MEK6464287.1"/>
    <property type="molecule type" value="Genomic_DNA"/>
</dbReference>
<name>A0ABU9ACZ0_PSEA5</name>
<proteinExistence type="predicted"/>
<evidence type="ECO:0000259" key="2">
    <source>
        <dbReference type="Pfam" id="PF07848"/>
    </source>
</evidence>
<accession>A0ABU9ACZ0</accession>
<evidence type="ECO:0000256" key="1">
    <source>
        <dbReference type="SAM" id="MobiDB-lite"/>
    </source>
</evidence>
<dbReference type="InterPro" id="IPR013225">
    <property type="entry name" value="PaaX_C"/>
</dbReference>
<sequence>MATPDSVYEPEGPDGSALRRRELGQTSARSLLLTVLGEFVLPAGEPVWTRALLDVLGALGVEAKSARQALARTAGEGLLTSDRDGRRVRWSLTPAGSELLSDGAARIYGFGRPTTGWDGRWLVLLASVPESRRRLRHRLRTRLAWAGLGSPAPGVWVSPDPGKEARVAAVLDELDLAGSGYSFVGHYGAIGRADDIVAQAWDLDVVERAYSEFLDEFGPHLDAVSAASCAAAATSAPGAAGPATDDGGDGDGDGDVLARQVRLVHAWRRFPFLDPELPAELLPEQWAGSRAAELFTTLHERWDAPARAAWADLTRRA</sequence>
<organism evidence="5 6">
    <name type="scientific">Pseudonocardia alni subsp. carboxydivorans</name>
    <dbReference type="NCBI Taxonomy" id="415010"/>
    <lineage>
        <taxon>Bacteria</taxon>
        <taxon>Bacillati</taxon>
        <taxon>Actinomycetota</taxon>
        <taxon>Actinomycetes</taxon>
        <taxon>Pseudonocardiales</taxon>
        <taxon>Pseudonocardiaceae</taxon>
        <taxon>Pseudonocardia</taxon>
    </lineage>
</organism>
<dbReference type="InterPro" id="IPR012906">
    <property type="entry name" value="PaaX-like_N"/>
</dbReference>
<protein>
    <submittedName>
        <fullName evidence="5">PaaX family transcriptional regulator C-terminal domain-containing protein</fullName>
    </submittedName>
</protein>
<feature type="domain" description="Transcriptional repressor PaaX-like central Cas2-like" evidence="4">
    <location>
        <begin position="116"/>
        <end position="193"/>
    </location>
</feature>
<feature type="compositionally biased region" description="Low complexity" evidence="1">
    <location>
        <begin position="235"/>
        <end position="245"/>
    </location>
</feature>
<evidence type="ECO:0000259" key="4">
    <source>
        <dbReference type="Pfam" id="PF20803"/>
    </source>
</evidence>
<dbReference type="Gene3D" id="1.20.58.1460">
    <property type="match status" value="1"/>
</dbReference>
<feature type="domain" description="Transcriptional repressor PaaX-like C-terminal" evidence="3">
    <location>
        <begin position="256"/>
        <end position="310"/>
    </location>
</feature>
<dbReference type="InterPro" id="IPR011965">
    <property type="entry name" value="PaaX_trns_reg"/>
</dbReference>
<dbReference type="Gene3D" id="3.30.70.2650">
    <property type="match status" value="1"/>
</dbReference>
<comment type="caution">
    <text evidence="5">The sequence shown here is derived from an EMBL/GenBank/DDBJ whole genome shotgun (WGS) entry which is preliminary data.</text>
</comment>
<dbReference type="Proteomes" id="UP001367513">
    <property type="component" value="Unassembled WGS sequence"/>
</dbReference>
<feature type="domain" description="Transcriptional repressor PaaX-like N-terminal" evidence="2">
    <location>
        <begin position="27"/>
        <end position="94"/>
    </location>
</feature>
<dbReference type="RefSeq" id="WP_346109000.1">
    <property type="nucleotide sequence ID" value="NZ_BAAAOD010000115.1"/>
</dbReference>
<dbReference type="PIRSF" id="PIRSF020623">
    <property type="entry name" value="PaaX"/>
    <property type="match status" value="1"/>
</dbReference>
<dbReference type="Pfam" id="PF07848">
    <property type="entry name" value="PaaX"/>
    <property type="match status" value="1"/>
</dbReference>
<dbReference type="InterPro" id="IPR036388">
    <property type="entry name" value="WH-like_DNA-bd_sf"/>
</dbReference>
<evidence type="ECO:0000259" key="3">
    <source>
        <dbReference type="Pfam" id="PF08223"/>
    </source>
</evidence>
<feature type="region of interest" description="Disordered" evidence="1">
    <location>
        <begin position="235"/>
        <end position="254"/>
    </location>
</feature>
<gene>
    <name evidence="5" type="ORF">WG925_11130</name>
</gene>
<evidence type="ECO:0000313" key="6">
    <source>
        <dbReference type="Proteomes" id="UP001367513"/>
    </source>
</evidence>
<dbReference type="PANTHER" id="PTHR30319">
    <property type="entry name" value="PHENYLACETIC ACID REGULATOR-RELATED TRANSCRIPTIONAL REPRESSOR"/>
    <property type="match status" value="1"/>
</dbReference>
<reference evidence="5 6" key="1">
    <citation type="submission" date="2024-03" db="EMBL/GenBank/DDBJ databases">
        <title>Draft genome sequence of Pseudonocardia carboxydivorans JCM 14827.</title>
        <authorList>
            <person name="Duangmal K."/>
        </authorList>
    </citation>
    <scope>NUCLEOTIDE SEQUENCE [LARGE SCALE GENOMIC DNA]</scope>
    <source>
        <strain evidence="5 6">JCM 14827</strain>
    </source>
</reference>
<dbReference type="Pfam" id="PF08223">
    <property type="entry name" value="PaaX_C"/>
    <property type="match status" value="1"/>
</dbReference>
<keyword evidence="6" id="KW-1185">Reference proteome</keyword>
<dbReference type="PANTHER" id="PTHR30319:SF1">
    <property type="entry name" value="TRANSCRIPTIONAL REPRESSOR PAAX"/>
    <property type="match status" value="1"/>
</dbReference>